<accession>X0Y6V7</accession>
<dbReference type="EMBL" id="BARS01052107">
    <property type="protein sequence ID" value="GAG51470.1"/>
    <property type="molecule type" value="Genomic_DNA"/>
</dbReference>
<evidence type="ECO:0000313" key="1">
    <source>
        <dbReference type="EMBL" id="GAG51470.1"/>
    </source>
</evidence>
<organism evidence="1">
    <name type="scientific">marine sediment metagenome</name>
    <dbReference type="NCBI Taxonomy" id="412755"/>
    <lineage>
        <taxon>unclassified sequences</taxon>
        <taxon>metagenomes</taxon>
        <taxon>ecological metagenomes</taxon>
    </lineage>
</organism>
<name>X0Y6V7_9ZZZZ</name>
<protein>
    <submittedName>
        <fullName evidence="1">Uncharacterized protein</fullName>
    </submittedName>
</protein>
<gene>
    <name evidence="1" type="ORF">S01H1_77521</name>
</gene>
<reference evidence="1" key="1">
    <citation type="journal article" date="2014" name="Front. Microbiol.">
        <title>High frequency of phylogenetically diverse reductive dehalogenase-homologous genes in deep subseafloor sedimentary metagenomes.</title>
        <authorList>
            <person name="Kawai M."/>
            <person name="Futagami T."/>
            <person name="Toyoda A."/>
            <person name="Takaki Y."/>
            <person name="Nishi S."/>
            <person name="Hori S."/>
            <person name="Arai W."/>
            <person name="Tsubouchi T."/>
            <person name="Morono Y."/>
            <person name="Uchiyama I."/>
            <person name="Ito T."/>
            <person name="Fujiyama A."/>
            <person name="Inagaki F."/>
            <person name="Takami H."/>
        </authorList>
    </citation>
    <scope>NUCLEOTIDE SEQUENCE</scope>
    <source>
        <strain evidence="1">Expedition CK06-06</strain>
    </source>
</reference>
<sequence length="59" mass="6854">MQEKKAHEVLTKIRDFVNKEVLPTLDEKDRKDVVMYNTGVHSSGYLSALEVKVCIRLDY</sequence>
<proteinExistence type="predicted"/>
<comment type="caution">
    <text evidence="1">The sequence shown here is derived from an EMBL/GenBank/DDBJ whole genome shotgun (WGS) entry which is preliminary data.</text>
</comment>
<dbReference type="AlphaFoldDB" id="X0Y6V7"/>